<accession>A0ABQ4WDH2</accession>
<reference evidence="1" key="1">
    <citation type="journal article" date="2022" name="Int. J. Mol. Sci.">
        <title>Draft Genome of Tanacetum Coccineum: Genomic Comparison of Closely Related Tanacetum-Family Plants.</title>
        <authorList>
            <person name="Yamashiro T."/>
            <person name="Shiraishi A."/>
            <person name="Nakayama K."/>
            <person name="Satake H."/>
        </authorList>
    </citation>
    <scope>NUCLEOTIDE SEQUENCE</scope>
</reference>
<keyword evidence="2" id="KW-1185">Reference proteome</keyword>
<evidence type="ECO:0000313" key="1">
    <source>
        <dbReference type="EMBL" id="GJS50916.1"/>
    </source>
</evidence>
<sequence>MKDGLANLGLYKDWGTKSRVDEMIWVGSVKWDLVGSTMYEEQNGCGRAGAGVAVDAKISLESHNARFEETQASMKMQKTLQEDQLIFKAKLGSLLTNQRLNVLIVNKKSGIFARECRFAKYQENRANGRQEKKTVAIEDSNSKALVVTDNNEDIDWTKEFDAEPVTYAMMALTGVEQDDWSMEFDADYVILEDGLSDFGQEQQS</sequence>
<dbReference type="Proteomes" id="UP001151760">
    <property type="component" value="Unassembled WGS sequence"/>
</dbReference>
<gene>
    <name evidence="1" type="ORF">Tco_0624278</name>
</gene>
<comment type="caution">
    <text evidence="1">The sequence shown here is derived from an EMBL/GenBank/DDBJ whole genome shotgun (WGS) entry which is preliminary data.</text>
</comment>
<evidence type="ECO:0000313" key="2">
    <source>
        <dbReference type="Proteomes" id="UP001151760"/>
    </source>
</evidence>
<name>A0ABQ4WDH2_9ASTR</name>
<dbReference type="EMBL" id="BQNB010008549">
    <property type="protein sequence ID" value="GJS50916.1"/>
    <property type="molecule type" value="Genomic_DNA"/>
</dbReference>
<protein>
    <submittedName>
        <fullName evidence="1">Uncharacterized protein</fullName>
    </submittedName>
</protein>
<proteinExistence type="predicted"/>
<reference evidence="1" key="2">
    <citation type="submission" date="2022-01" db="EMBL/GenBank/DDBJ databases">
        <authorList>
            <person name="Yamashiro T."/>
            <person name="Shiraishi A."/>
            <person name="Satake H."/>
            <person name="Nakayama K."/>
        </authorList>
    </citation>
    <scope>NUCLEOTIDE SEQUENCE</scope>
</reference>
<organism evidence="1 2">
    <name type="scientific">Tanacetum coccineum</name>
    <dbReference type="NCBI Taxonomy" id="301880"/>
    <lineage>
        <taxon>Eukaryota</taxon>
        <taxon>Viridiplantae</taxon>
        <taxon>Streptophyta</taxon>
        <taxon>Embryophyta</taxon>
        <taxon>Tracheophyta</taxon>
        <taxon>Spermatophyta</taxon>
        <taxon>Magnoliopsida</taxon>
        <taxon>eudicotyledons</taxon>
        <taxon>Gunneridae</taxon>
        <taxon>Pentapetalae</taxon>
        <taxon>asterids</taxon>
        <taxon>campanulids</taxon>
        <taxon>Asterales</taxon>
        <taxon>Asteraceae</taxon>
        <taxon>Asteroideae</taxon>
        <taxon>Anthemideae</taxon>
        <taxon>Anthemidinae</taxon>
        <taxon>Tanacetum</taxon>
    </lineage>
</organism>